<evidence type="ECO:0000259" key="1">
    <source>
        <dbReference type="SMART" id="SM00507"/>
    </source>
</evidence>
<name>A0A481S2M0_9CAUD</name>
<dbReference type="KEGG" id="vg:55011598"/>
<evidence type="ECO:0000313" key="3">
    <source>
        <dbReference type="Proteomes" id="UP000293496"/>
    </source>
</evidence>
<dbReference type="SMART" id="SM00507">
    <property type="entry name" value="HNHc"/>
    <property type="match status" value="1"/>
</dbReference>
<dbReference type="RefSeq" id="YP_009820165.1">
    <property type="nucleotide sequence ID" value="NC_048163.1"/>
</dbReference>
<proteinExistence type="predicted"/>
<dbReference type="Pfam" id="PF13392">
    <property type="entry name" value="HNH_3"/>
    <property type="match status" value="1"/>
</dbReference>
<dbReference type="InterPro" id="IPR003615">
    <property type="entry name" value="HNH_nuc"/>
</dbReference>
<sequence>MRKSYKQFYKAPRRHIQVWEAANWPIPKGYYIDHIDGNPLNDALDNLRLALPKENSWNMKTPKSNTSGLKGLSWSKEREMWRGTVTADGKQHNFRSRDLLEVVEWIYRTRRELHGQFARFR</sequence>
<accession>A0A481S2M0</accession>
<dbReference type="SUPFAM" id="SSF54060">
    <property type="entry name" value="His-Me finger endonucleases"/>
    <property type="match status" value="1"/>
</dbReference>
<dbReference type="Proteomes" id="UP000293496">
    <property type="component" value="Segment"/>
</dbReference>
<keyword evidence="3" id="KW-1185">Reference proteome</keyword>
<dbReference type="GeneID" id="55011598"/>
<evidence type="ECO:0000313" key="2">
    <source>
        <dbReference type="EMBL" id="QBG78777.1"/>
    </source>
</evidence>
<reference evidence="2 3" key="1">
    <citation type="journal article" date="2019" name="Cell Host Microbe">
        <title>Expansion of Bacteriophages Is Linked to Aggravated Intestinal Inflammation and Colitis.</title>
        <authorList>
            <person name="Gogokhia L."/>
            <person name="Buhrke K."/>
            <person name="Bell R."/>
            <person name="Hoffman B."/>
            <person name="Brown D.G."/>
            <person name="Hanke-Gogokhia C."/>
            <person name="Ajami N.J."/>
            <person name="Wong M.C."/>
            <person name="Ghazaryan A."/>
            <person name="Valentine J.F."/>
            <person name="Porter N."/>
            <person name="Martens E."/>
            <person name="O'Connell R."/>
            <person name="Jacob V."/>
            <person name="Scherl E."/>
            <person name="Crawford C."/>
            <person name="Stephens W.Z."/>
            <person name="Casjens S.R."/>
            <person name="Longman R.S."/>
            <person name="Round J.L."/>
        </authorList>
    </citation>
    <scope>NUCLEOTIDE SEQUENCE [LARGE SCALE GENOMIC DNA]</scope>
</reference>
<protein>
    <recommendedName>
        <fullName evidence="1">HNH nuclease domain-containing protein</fullName>
    </recommendedName>
</protein>
<dbReference type="InterPro" id="IPR044925">
    <property type="entry name" value="His-Me_finger_sf"/>
</dbReference>
<dbReference type="Gene3D" id="3.90.75.20">
    <property type="match status" value="1"/>
</dbReference>
<dbReference type="EMBL" id="MK310182">
    <property type="protein sequence ID" value="QBG78777.1"/>
    <property type="molecule type" value="Genomic_DNA"/>
</dbReference>
<feature type="domain" description="HNH nuclease" evidence="1">
    <location>
        <begin position="8"/>
        <end position="56"/>
    </location>
</feature>
<organism evidence="2 3">
    <name type="scientific">Escherichia phage NC-A</name>
    <dbReference type="NCBI Taxonomy" id="2528528"/>
    <lineage>
        <taxon>Viruses</taxon>
        <taxon>Duplodnaviria</taxon>
        <taxon>Heunggongvirae</taxon>
        <taxon>Uroviricota</taxon>
        <taxon>Caudoviricetes</taxon>
        <taxon>Autographivirales</taxon>
        <taxon>Autotranscriptaviridae</taxon>
        <taxon>Studiervirinae</taxon>
        <taxon>Teseptimavirus</taxon>
        <taxon>Teseptimavirus NCA</taxon>
    </lineage>
</organism>